<dbReference type="OrthoDB" id="9772423at2"/>
<dbReference type="GO" id="GO:0004414">
    <property type="term" value="F:homoserine O-acetyltransferase activity"/>
    <property type="evidence" value="ECO:0007669"/>
    <property type="project" value="UniProtKB-EC"/>
</dbReference>
<dbReference type="Proteomes" id="UP000035720">
    <property type="component" value="Unassembled WGS sequence"/>
</dbReference>
<evidence type="ECO:0000256" key="6">
    <source>
        <dbReference type="ARBA" id="ARBA00023315"/>
    </source>
</evidence>
<feature type="active site" description="Proton acceptor" evidence="8">
    <location>
        <position position="235"/>
    </location>
</feature>
<name>A0A077M4C7_9MICO</name>
<comment type="function">
    <text evidence="8">Transfers an acetyl group from acetyl-CoA to L-homoserine, forming acetyl-L-homoserine.</text>
</comment>
<accession>A0A077M4C7</accession>
<evidence type="ECO:0000256" key="2">
    <source>
        <dbReference type="ARBA" id="ARBA00022490"/>
    </source>
</evidence>
<feature type="active site" evidence="8">
    <location>
        <position position="237"/>
    </location>
</feature>
<sequence>MPVTIPSALPARRILEGENVFVMTEGRAFHQDIRPLKIAIVNLMPTKMATETQLLRLLGNTPLQLEITLVRMESHDPRNTAAAHLDAFYLTFPEARTRRFDGLIVTGAPIETLPFEAVDYWPELCALLDWSRDHVFSTLHVCWGAQAGLYHRYGIEKFPLADKIFGVFPHRVLDPRNRLLSGFDAVFPAPHSRHTETRAADIEATPGLDLLAVSDEAGVYLAGSSDGREVYVTGHPEYEWDTLKREYDRDVDKGLSIEVPRHYYPGDDPSRQPQVTWRSHAYLLYANWLNYCVYQRTPYDLGEISAELPSPAAEE</sequence>
<dbReference type="GO" id="GO:0008899">
    <property type="term" value="F:homoserine O-succinyltransferase activity"/>
    <property type="evidence" value="ECO:0007669"/>
    <property type="project" value="UniProtKB-UniRule"/>
</dbReference>
<evidence type="ECO:0000256" key="8">
    <source>
        <dbReference type="HAMAP-Rule" id="MF_00295"/>
    </source>
</evidence>
<dbReference type="PANTHER" id="PTHR20919:SF0">
    <property type="entry name" value="HOMOSERINE O-SUCCINYLTRANSFERASE"/>
    <property type="match status" value="1"/>
</dbReference>
<dbReference type="FunFam" id="3.40.50.880:FF:000004">
    <property type="entry name" value="Homoserine O-succinyltransferase"/>
    <property type="match status" value="1"/>
</dbReference>
<keyword evidence="5 8" id="KW-0486">Methionine biosynthesis</keyword>
<dbReference type="NCBIfam" id="TIGR01001">
    <property type="entry name" value="metA"/>
    <property type="match status" value="1"/>
</dbReference>
<keyword evidence="11" id="KW-1185">Reference proteome</keyword>
<dbReference type="STRING" id="1193518.BN13_1430003"/>
<keyword evidence="4 8" id="KW-0808">Transferase</keyword>
<dbReference type="GO" id="GO:0005737">
    <property type="term" value="C:cytoplasm"/>
    <property type="evidence" value="ECO:0007669"/>
    <property type="project" value="UniProtKB-SubCell"/>
</dbReference>
<dbReference type="Pfam" id="PF04204">
    <property type="entry name" value="HTS"/>
    <property type="match status" value="1"/>
</dbReference>
<comment type="similarity">
    <text evidence="8">Belongs to the MetA family.</text>
</comment>
<dbReference type="PIRSF" id="PIRSF000450">
    <property type="entry name" value="H_ser_succinyltr"/>
    <property type="match status" value="1"/>
</dbReference>
<dbReference type="RefSeq" id="WP_048548259.1">
    <property type="nucleotide sequence ID" value="NZ_HF571038.1"/>
</dbReference>
<comment type="catalytic activity">
    <reaction evidence="7 8">
        <text>L-homoserine + acetyl-CoA = O-acetyl-L-homoserine + CoA</text>
        <dbReference type="Rhea" id="RHEA:13701"/>
        <dbReference type="ChEBI" id="CHEBI:57287"/>
        <dbReference type="ChEBI" id="CHEBI:57288"/>
        <dbReference type="ChEBI" id="CHEBI:57476"/>
        <dbReference type="ChEBI" id="CHEBI:57716"/>
        <dbReference type="EC" id="2.3.1.31"/>
    </reaction>
</comment>
<evidence type="ECO:0000313" key="10">
    <source>
        <dbReference type="EMBL" id="CCI52091.1"/>
    </source>
</evidence>
<dbReference type="UniPathway" id="UPA00051">
    <property type="reaction ID" value="UER00074"/>
</dbReference>
<proteinExistence type="inferred from homology"/>
<dbReference type="HAMAP" id="MF_00295">
    <property type="entry name" value="MetA_acyltransf"/>
    <property type="match status" value="1"/>
</dbReference>
<comment type="pathway">
    <text evidence="8">Amino-acid biosynthesis; L-methionine biosynthesis via de novo pathway; O-acetyl-L-homoserine from L-homoserine: step 1/1.</text>
</comment>
<dbReference type="SUPFAM" id="SSF52317">
    <property type="entry name" value="Class I glutamine amidotransferase-like"/>
    <property type="match status" value="1"/>
</dbReference>
<dbReference type="AlphaFoldDB" id="A0A077M4C7"/>
<dbReference type="GO" id="GO:0019281">
    <property type="term" value="P:L-methionine biosynthetic process from homoserine via O-succinyl-L-homoserine and cystathionine"/>
    <property type="evidence" value="ECO:0007669"/>
    <property type="project" value="InterPro"/>
</dbReference>
<dbReference type="InterPro" id="IPR029062">
    <property type="entry name" value="Class_I_gatase-like"/>
</dbReference>
<comment type="subcellular location">
    <subcellularLocation>
        <location evidence="1 8">Cytoplasm</location>
    </subcellularLocation>
</comment>
<reference evidence="10 11" key="1">
    <citation type="journal article" date="2013" name="ISME J.">
        <title>A metabolic model for members of the genus Tetrasphaera involved in enhanced biological phosphorus removal.</title>
        <authorList>
            <person name="Kristiansen R."/>
            <person name="Nguyen H.T.T."/>
            <person name="Saunders A.M."/>
            <person name="Nielsen J.L."/>
            <person name="Wimmer R."/>
            <person name="Le V.Q."/>
            <person name="McIlroy S.J."/>
            <person name="Petrovski S."/>
            <person name="Seviour R.J."/>
            <person name="Calteau A."/>
            <person name="Nielsen K.L."/>
            <person name="Nielsen P.H."/>
        </authorList>
    </citation>
    <scope>NUCLEOTIDE SEQUENCE [LARGE SCALE GENOMIC DNA]</scope>
    <source>
        <strain evidence="10 11">Ben 74</strain>
    </source>
</reference>
<keyword evidence="2 8" id="KW-0963">Cytoplasm</keyword>
<evidence type="ECO:0000256" key="7">
    <source>
        <dbReference type="ARBA" id="ARBA00049043"/>
    </source>
</evidence>
<comment type="caution">
    <text evidence="10">The sequence shown here is derived from an EMBL/GenBank/DDBJ whole genome shotgun (WGS) entry which is preliminary data.</text>
</comment>
<protein>
    <recommendedName>
        <fullName evidence="8">Homoserine O-acetyltransferase</fullName>
        <shortName evidence="8">HAT</shortName>
        <ecNumber evidence="8">2.3.1.31</ecNumber>
    </recommendedName>
    <alternativeName>
        <fullName evidence="8">Homoserine transacetylase</fullName>
        <shortName evidence="8">HTA</shortName>
    </alternativeName>
</protein>
<dbReference type="CDD" id="cd03131">
    <property type="entry name" value="GATase1_HTS"/>
    <property type="match status" value="1"/>
</dbReference>
<feature type="site" description="Important for substrate specificity" evidence="8">
    <location>
        <position position="192"/>
    </location>
</feature>
<evidence type="ECO:0000256" key="9">
    <source>
        <dbReference type="PIRSR" id="PIRSR000450-1"/>
    </source>
</evidence>
<dbReference type="Gene3D" id="3.40.50.880">
    <property type="match status" value="1"/>
</dbReference>
<keyword evidence="3 8" id="KW-0028">Amino-acid biosynthesis</keyword>
<feature type="active site" description="Acyl-thioester intermediate" evidence="8 9">
    <location>
        <position position="142"/>
    </location>
</feature>
<dbReference type="InterPro" id="IPR033752">
    <property type="entry name" value="MetA_family"/>
</dbReference>
<evidence type="ECO:0000313" key="11">
    <source>
        <dbReference type="Proteomes" id="UP000035720"/>
    </source>
</evidence>
<evidence type="ECO:0000256" key="4">
    <source>
        <dbReference type="ARBA" id="ARBA00022679"/>
    </source>
</evidence>
<organism evidence="10 11">
    <name type="scientific">Nostocoides jenkinsii Ben 74</name>
    <dbReference type="NCBI Taxonomy" id="1193518"/>
    <lineage>
        <taxon>Bacteria</taxon>
        <taxon>Bacillati</taxon>
        <taxon>Actinomycetota</taxon>
        <taxon>Actinomycetes</taxon>
        <taxon>Micrococcales</taxon>
        <taxon>Intrasporangiaceae</taxon>
        <taxon>Nostocoides</taxon>
    </lineage>
</organism>
<dbReference type="PANTHER" id="PTHR20919">
    <property type="entry name" value="HOMOSERINE O-SUCCINYLTRANSFERASE"/>
    <property type="match status" value="1"/>
</dbReference>
<evidence type="ECO:0000256" key="1">
    <source>
        <dbReference type="ARBA" id="ARBA00004496"/>
    </source>
</evidence>
<gene>
    <name evidence="10" type="primary">metA</name>
    <name evidence="8" type="synonym">metAA</name>
    <name evidence="10" type="ORF">BN13_1430003</name>
</gene>
<comment type="caution">
    <text evidence="8">Lacks conserved residue(s) required for the propagation of feature annotation.</text>
</comment>
<dbReference type="EMBL" id="CAJC01000050">
    <property type="protein sequence ID" value="CCI52091.1"/>
    <property type="molecule type" value="Genomic_DNA"/>
</dbReference>
<evidence type="ECO:0000256" key="3">
    <source>
        <dbReference type="ARBA" id="ARBA00022605"/>
    </source>
</evidence>
<feature type="binding site" evidence="8">
    <location>
        <position position="249"/>
    </location>
    <ligand>
        <name>substrate</name>
    </ligand>
</feature>
<feature type="site" description="Important for acyl-CoA specificity" evidence="8">
    <location>
        <position position="111"/>
    </location>
</feature>
<feature type="binding site" evidence="8">
    <location>
        <position position="163"/>
    </location>
    <ligand>
        <name>substrate</name>
    </ligand>
</feature>
<evidence type="ECO:0000256" key="5">
    <source>
        <dbReference type="ARBA" id="ARBA00023167"/>
    </source>
</evidence>
<feature type="binding site" evidence="8">
    <location>
        <position position="192"/>
    </location>
    <ligand>
        <name>substrate</name>
    </ligand>
</feature>
<dbReference type="InterPro" id="IPR005697">
    <property type="entry name" value="HST_MetA"/>
</dbReference>
<keyword evidence="6 8" id="KW-0012">Acyltransferase</keyword>
<dbReference type="EC" id="2.3.1.31" evidence="8"/>